<reference evidence="2" key="1">
    <citation type="submission" date="2021-01" db="EMBL/GenBank/DDBJ databases">
        <title>Whole genome shotgun sequence of Catellatospora methionotrophica NBRC 14553.</title>
        <authorList>
            <person name="Komaki H."/>
            <person name="Tamura T."/>
        </authorList>
    </citation>
    <scope>NUCLEOTIDE SEQUENCE</scope>
    <source>
        <strain evidence="2">NBRC 14553</strain>
    </source>
</reference>
<evidence type="ECO:0008006" key="4">
    <source>
        <dbReference type="Google" id="ProtNLM"/>
    </source>
</evidence>
<dbReference type="EMBL" id="BONJ01000007">
    <property type="protein sequence ID" value="GIG13519.1"/>
    <property type="molecule type" value="Genomic_DNA"/>
</dbReference>
<dbReference type="SUPFAM" id="SSF46785">
    <property type="entry name" value="Winged helix' DNA-binding domain"/>
    <property type="match status" value="1"/>
</dbReference>
<dbReference type="CDD" id="cd23763">
    <property type="entry name" value="ASKHA_ATPase_ROK"/>
    <property type="match status" value="1"/>
</dbReference>
<dbReference type="SUPFAM" id="SSF53067">
    <property type="entry name" value="Actin-like ATPase domain"/>
    <property type="match status" value="1"/>
</dbReference>
<dbReference type="InterPro" id="IPR036390">
    <property type="entry name" value="WH_DNA-bd_sf"/>
</dbReference>
<comment type="caution">
    <text evidence="2">The sequence shown here is derived from an EMBL/GenBank/DDBJ whole genome shotgun (WGS) entry which is preliminary data.</text>
</comment>
<dbReference type="PANTHER" id="PTHR18964:SF149">
    <property type="entry name" value="BIFUNCTIONAL UDP-N-ACETYLGLUCOSAMINE 2-EPIMERASE_N-ACETYLMANNOSAMINE KINASE"/>
    <property type="match status" value="1"/>
</dbReference>
<organism evidence="2 3">
    <name type="scientific">Catellatospora methionotrophica</name>
    <dbReference type="NCBI Taxonomy" id="121620"/>
    <lineage>
        <taxon>Bacteria</taxon>
        <taxon>Bacillati</taxon>
        <taxon>Actinomycetota</taxon>
        <taxon>Actinomycetes</taxon>
        <taxon>Micromonosporales</taxon>
        <taxon>Micromonosporaceae</taxon>
        <taxon>Catellatospora</taxon>
    </lineage>
</organism>
<keyword evidence="3" id="KW-1185">Reference proteome</keyword>
<dbReference type="Pfam" id="PF00480">
    <property type="entry name" value="ROK"/>
    <property type="match status" value="1"/>
</dbReference>
<evidence type="ECO:0000313" key="3">
    <source>
        <dbReference type="Proteomes" id="UP000660339"/>
    </source>
</evidence>
<dbReference type="InterPro" id="IPR036388">
    <property type="entry name" value="WH-like_DNA-bd_sf"/>
</dbReference>
<comment type="similarity">
    <text evidence="1">Belongs to the ROK (NagC/XylR) family.</text>
</comment>
<evidence type="ECO:0000256" key="1">
    <source>
        <dbReference type="ARBA" id="ARBA00006479"/>
    </source>
</evidence>
<dbReference type="PANTHER" id="PTHR18964">
    <property type="entry name" value="ROK (REPRESSOR, ORF, KINASE) FAMILY"/>
    <property type="match status" value="1"/>
</dbReference>
<name>A0A8J3PEB0_9ACTN</name>
<gene>
    <name evidence="2" type="ORF">Cme02nite_18510</name>
</gene>
<dbReference type="Proteomes" id="UP000660339">
    <property type="component" value="Unassembled WGS sequence"/>
</dbReference>
<dbReference type="InterPro" id="IPR043129">
    <property type="entry name" value="ATPase_NBD"/>
</dbReference>
<dbReference type="RefSeq" id="WP_166383477.1">
    <property type="nucleotide sequence ID" value="NZ_BAAATT010000014.1"/>
</dbReference>
<protein>
    <recommendedName>
        <fullName evidence="4">NBD/HSP70 family sugar kinase</fullName>
    </recommendedName>
</protein>
<dbReference type="AlphaFoldDB" id="A0A8J3PEB0"/>
<evidence type="ECO:0000313" key="2">
    <source>
        <dbReference type="EMBL" id="GIG13519.1"/>
    </source>
</evidence>
<proteinExistence type="inferred from homology"/>
<accession>A0A8J3PEB0</accession>
<dbReference type="Gene3D" id="1.10.10.10">
    <property type="entry name" value="Winged helix-like DNA-binding domain superfamily/Winged helix DNA-binding domain"/>
    <property type="match status" value="1"/>
</dbReference>
<dbReference type="InterPro" id="IPR000600">
    <property type="entry name" value="ROK"/>
</dbReference>
<sequence length="401" mass="40385">MARLAGSSKLLRAMNESATMALLIDRGTLTRGELRELTGLSKPTTSDVLRTLTEAGLAVVVGHTSGGPGPNAEVYAVNPAAATVLAISVRDVSETLHAPFEAALCDLSGAVLARAAYPSDPADGDPVGTVRAIAADLCARAGRERVTHLHLGVPGSYDPGTGAIRHIDVTGWGRPGVVPALAAELDLTVEADNDVNLAAIAERHRGAAAGSGSFALLWLGAGLGCAIDLGASLLRGATGGAGEIGYVPLGLAAPGQPRDLQSLAGGPAVAALGAAHGFTGATPEEMVADAVARTDSAEADAFLAALADRIAVVLAVVASLLDPPLVVLAGEVAQAGGARLRDLVTDAFHRNTPLRTPVEVTALTDDAVLLGAMDAGLRSVRESLVESLNARPIPTTTPRAA</sequence>
<dbReference type="Gene3D" id="3.30.420.40">
    <property type="match status" value="2"/>
</dbReference>